<dbReference type="InterPro" id="IPR050595">
    <property type="entry name" value="Bact_response_regulator"/>
</dbReference>
<protein>
    <recommendedName>
        <fullName evidence="1">Stage 0 sporulation protein A homolog</fullName>
    </recommendedName>
</protein>
<name>A0ABZ0UCP3_9FIRM</name>
<keyword evidence="2 4" id="KW-0597">Phosphoprotein</keyword>
<dbReference type="InterPro" id="IPR001789">
    <property type="entry name" value="Sig_transdc_resp-reg_receiver"/>
</dbReference>
<gene>
    <name evidence="6" type="primary">rssB_3</name>
    <name evidence="6" type="ORF">BLCOC_13670</name>
</gene>
<feature type="domain" description="Response regulatory" evidence="5">
    <location>
        <begin position="14"/>
        <end position="127"/>
    </location>
</feature>
<comment type="function">
    <text evidence="3">May play the central regulatory role in sporulation. It may be an element of the effector pathway responsible for the activation of sporulation genes in response to nutritional stress. Spo0A may act in concert with spo0H (a sigma factor) to control the expression of some genes that are critical to the sporulation process.</text>
</comment>
<dbReference type="EMBL" id="CP136422">
    <property type="protein sequence ID" value="WPX73026.1"/>
    <property type="molecule type" value="Genomic_DNA"/>
</dbReference>
<evidence type="ECO:0000256" key="2">
    <source>
        <dbReference type="ARBA" id="ARBA00022553"/>
    </source>
</evidence>
<feature type="modified residue" description="4-aspartylphosphate" evidence="4">
    <location>
        <position position="62"/>
    </location>
</feature>
<dbReference type="SMART" id="SM00448">
    <property type="entry name" value="REC"/>
    <property type="match status" value="1"/>
</dbReference>
<dbReference type="PANTHER" id="PTHR44591:SF3">
    <property type="entry name" value="RESPONSE REGULATORY DOMAIN-CONTAINING PROTEIN"/>
    <property type="match status" value="1"/>
</dbReference>
<dbReference type="CDD" id="cd00156">
    <property type="entry name" value="REC"/>
    <property type="match status" value="1"/>
</dbReference>
<evidence type="ECO:0000259" key="5">
    <source>
        <dbReference type="PROSITE" id="PS50110"/>
    </source>
</evidence>
<reference evidence="6" key="1">
    <citation type="submission" date="2023-10" db="EMBL/GenBank/DDBJ databases">
        <title>Genome sequence of Blautia coccoides DSM 935.</title>
        <authorList>
            <person name="Boeer T."/>
            <person name="Bengelsdorf F.R."/>
            <person name="Daniel R."/>
            <person name="Poehlein A."/>
        </authorList>
    </citation>
    <scope>NUCLEOTIDE SEQUENCE [LARGE SCALE GENOMIC DNA]</scope>
    <source>
        <strain evidence="6">DSM 935</strain>
    </source>
</reference>
<evidence type="ECO:0000313" key="6">
    <source>
        <dbReference type="EMBL" id="WPX73026.1"/>
    </source>
</evidence>
<dbReference type="InterPro" id="IPR011006">
    <property type="entry name" value="CheY-like_superfamily"/>
</dbReference>
<dbReference type="Proteomes" id="UP001325248">
    <property type="component" value="Chromosome"/>
</dbReference>
<evidence type="ECO:0000256" key="1">
    <source>
        <dbReference type="ARBA" id="ARBA00018672"/>
    </source>
</evidence>
<evidence type="ECO:0000313" key="7">
    <source>
        <dbReference type="Proteomes" id="UP001325248"/>
    </source>
</evidence>
<proteinExistence type="predicted"/>
<dbReference type="Pfam" id="PF00072">
    <property type="entry name" value="Response_reg"/>
    <property type="match status" value="1"/>
</dbReference>
<evidence type="ECO:0000256" key="4">
    <source>
        <dbReference type="PROSITE-ProRule" id="PRU00169"/>
    </source>
</evidence>
<dbReference type="Gene3D" id="3.40.50.2300">
    <property type="match status" value="1"/>
</dbReference>
<sequence length="127" mass="14216">MFNLSLIEGKILKKILIVEDDVTFLGLLSHVLRNQFEIYEACGVNEALKLLENISVDLICSDYNMPGGTGLELLEQLHRSGKKIPFILMSGTEDSFVIHSVKFYGGTFCNKTDSDLLTTIRKKANCE</sequence>
<evidence type="ECO:0000256" key="3">
    <source>
        <dbReference type="ARBA" id="ARBA00024867"/>
    </source>
</evidence>
<accession>A0ABZ0UCP3</accession>
<dbReference type="PANTHER" id="PTHR44591">
    <property type="entry name" value="STRESS RESPONSE REGULATOR PROTEIN 1"/>
    <property type="match status" value="1"/>
</dbReference>
<dbReference type="SUPFAM" id="SSF52172">
    <property type="entry name" value="CheY-like"/>
    <property type="match status" value="1"/>
</dbReference>
<organism evidence="6 7">
    <name type="scientific">Blautia producta</name>
    <dbReference type="NCBI Taxonomy" id="33035"/>
    <lineage>
        <taxon>Bacteria</taxon>
        <taxon>Bacillati</taxon>
        <taxon>Bacillota</taxon>
        <taxon>Clostridia</taxon>
        <taxon>Lachnospirales</taxon>
        <taxon>Lachnospiraceae</taxon>
        <taxon>Blautia</taxon>
    </lineage>
</organism>
<dbReference type="PROSITE" id="PS50110">
    <property type="entry name" value="RESPONSE_REGULATORY"/>
    <property type="match status" value="1"/>
</dbReference>
<keyword evidence="7" id="KW-1185">Reference proteome</keyword>